<organism evidence="1 2">
    <name type="scientific">Dibothriocephalus latus</name>
    <name type="common">Fish tapeworm</name>
    <name type="synonym">Diphyllobothrium latum</name>
    <dbReference type="NCBI Taxonomy" id="60516"/>
    <lineage>
        <taxon>Eukaryota</taxon>
        <taxon>Metazoa</taxon>
        <taxon>Spiralia</taxon>
        <taxon>Lophotrochozoa</taxon>
        <taxon>Platyhelminthes</taxon>
        <taxon>Cestoda</taxon>
        <taxon>Eucestoda</taxon>
        <taxon>Diphyllobothriidea</taxon>
        <taxon>Diphyllobothriidae</taxon>
        <taxon>Dibothriocephalus</taxon>
    </lineage>
</organism>
<proteinExistence type="predicted"/>
<dbReference type="OrthoDB" id="10523047at2759"/>
<protein>
    <submittedName>
        <fullName evidence="1">Uncharacterized protein</fullName>
    </submittedName>
</protein>
<keyword evidence="2" id="KW-1185">Reference proteome</keyword>
<sequence>MQRLAFQLIDRLHLLSDEGQLFKLLNGLAADFLKDYEHRELTWLRGIPSVFITFWRNFRMFESNAGTDLKLAAGRDRALATGAAVPDSDPTE</sequence>
<dbReference type="Proteomes" id="UP000281553">
    <property type="component" value="Unassembled WGS sequence"/>
</dbReference>
<gene>
    <name evidence="1" type="ORF">DILT_LOCUS10433</name>
</gene>
<accession>A0A3P7P2S3</accession>
<dbReference type="EMBL" id="UYRU01059759">
    <property type="protein sequence ID" value="VDN14602.1"/>
    <property type="molecule type" value="Genomic_DNA"/>
</dbReference>
<dbReference type="AlphaFoldDB" id="A0A3P7P2S3"/>
<evidence type="ECO:0000313" key="2">
    <source>
        <dbReference type="Proteomes" id="UP000281553"/>
    </source>
</evidence>
<name>A0A3P7P2S3_DIBLA</name>
<reference evidence="1 2" key="1">
    <citation type="submission" date="2018-11" db="EMBL/GenBank/DDBJ databases">
        <authorList>
            <consortium name="Pathogen Informatics"/>
        </authorList>
    </citation>
    <scope>NUCLEOTIDE SEQUENCE [LARGE SCALE GENOMIC DNA]</scope>
</reference>
<evidence type="ECO:0000313" key="1">
    <source>
        <dbReference type="EMBL" id="VDN14602.1"/>
    </source>
</evidence>